<evidence type="ECO:0000313" key="3">
    <source>
        <dbReference type="Proteomes" id="UP000772434"/>
    </source>
</evidence>
<evidence type="ECO:0000256" key="1">
    <source>
        <dbReference type="SAM" id="MobiDB-lite"/>
    </source>
</evidence>
<reference evidence="2" key="1">
    <citation type="submission" date="2020-11" db="EMBL/GenBank/DDBJ databases">
        <authorList>
            <consortium name="DOE Joint Genome Institute"/>
            <person name="Ahrendt S."/>
            <person name="Riley R."/>
            <person name="Andreopoulos W."/>
            <person name="Labutti K."/>
            <person name="Pangilinan J."/>
            <person name="Ruiz-Duenas F.J."/>
            <person name="Barrasa J.M."/>
            <person name="Sanchez-Garcia M."/>
            <person name="Camarero S."/>
            <person name="Miyauchi S."/>
            <person name="Serrano A."/>
            <person name="Linde D."/>
            <person name="Babiker R."/>
            <person name="Drula E."/>
            <person name="Ayuso-Fernandez I."/>
            <person name="Pacheco R."/>
            <person name="Padilla G."/>
            <person name="Ferreira P."/>
            <person name="Barriuso J."/>
            <person name="Kellner H."/>
            <person name="Castanera R."/>
            <person name="Alfaro M."/>
            <person name="Ramirez L."/>
            <person name="Pisabarro A.G."/>
            <person name="Kuo A."/>
            <person name="Tritt A."/>
            <person name="Lipzen A."/>
            <person name="He G."/>
            <person name="Yan M."/>
            <person name="Ng V."/>
            <person name="Cullen D."/>
            <person name="Martin F."/>
            <person name="Rosso M.-N."/>
            <person name="Henrissat B."/>
            <person name="Hibbett D."/>
            <person name="Martinez A.T."/>
            <person name="Grigoriev I.V."/>
        </authorList>
    </citation>
    <scope>NUCLEOTIDE SEQUENCE</scope>
    <source>
        <strain evidence="2">AH 40177</strain>
    </source>
</reference>
<name>A0A9P5Q4G3_9AGAR</name>
<accession>A0A9P5Q4G3</accession>
<keyword evidence="3" id="KW-1185">Reference proteome</keyword>
<gene>
    <name evidence="2" type="ORF">BDP27DRAFT_1315787</name>
</gene>
<feature type="region of interest" description="Disordered" evidence="1">
    <location>
        <begin position="256"/>
        <end position="302"/>
    </location>
</feature>
<feature type="compositionally biased region" description="Low complexity" evidence="1">
    <location>
        <begin position="261"/>
        <end position="275"/>
    </location>
</feature>
<dbReference type="Proteomes" id="UP000772434">
    <property type="component" value="Unassembled WGS sequence"/>
</dbReference>
<dbReference type="EMBL" id="JADNRY010000010">
    <property type="protein sequence ID" value="KAF9075263.1"/>
    <property type="molecule type" value="Genomic_DNA"/>
</dbReference>
<dbReference type="Pfam" id="PF14223">
    <property type="entry name" value="Retrotran_gag_2"/>
    <property type="match status" value="1"/>
</dbReference>
<proteinExistence type="predicted"/>
<sequence>MADDTAESWTLIPIKEKEDGSNNYAQFKFRSTCYLRAVGYLKYIEDSNPPVIPKLCPPHRIQGLDAAGNNKTITIPSNEVEVANAEANAKHWRAEDQEVLALIVQAVPVEKRYVVNDCHTAHEAWEALRNEYEFPNKLIAMDIMRQMIGMPCGQGDDPVRWLCTMRQLRSKLCAASMDLMPDSEYAVHLVMLMSKDPEWRYCRDSLLHDLVTASAEGRPLSSSVVIERLRDKEIDLGIAPCLISIKNLVASARTTKRHDNAVPSAHSAGGAPAPSDNRQRRQGRRPAPYSSRPQRRLGSPVGHVKENCFSYGGGKAGQYPPDWNGRKDIHLSPDARIASRHKAAVEKLVSMRI</sequence>
<evidence type="ECO:0008006" key="4">
    <source>
        <dbReference type="Google" id="ProtNLM"/>
    </source>
</evidence>
<comment type="caution">
    <text evidence="2">The sequence shown here is derived from an EMBL/GenBank/DDBJ whole genome shotgun (WGS) entry which is preliminary data.</text>
</comment>
<dbReference type="OrthoDB" id="2946818at2759"/>
<evidence type="ECO:0000313" key="2">
    <source>
        <dbReference type="EMBL" id="KAF9075263.1"/>
    </source>
</evidence>
<organism evidence="2 3">
    <name type="scientific">Rhodocollybia butyracea</name>
    <dbReference type="NCBI Taxonomy" id="206335"/>
    <lineage>
        <taxon>Eukaryota</taxon>
        <taxon>Fungi</taxon>
        <taxon>Dikarya</taxon>
        <taxon>Basidiomycota</taxon>
        <taxon>Agaricomycotina</taxon>
        <taxon>Agaricomycetes</taxon>
        <taxon>Agaricomycetidae</taxon>
        <taxon>Agaricales</taxon>
        <taxon>Marasmiineae</taxon>
        <taxon>Omphalotaceae</taxon>
        <taxon>Rhodocollybia</taxon>
    </lineage>
</organism>
<protein>
    <recommendedName>
        <fullName evidence="4">Gag protein</fullName>
    </recommendedName>
</protein>
<dbReference type="AlphaFoldDB" id="A0A9P5Q4G3"/>